<proteinExistence type="predicted"/>
<evidence type="ECO:0000256" key="1">
    <source>
        <dbReference type="SAM" id="Phobius"/>
    </source>
</evidence>
<keyword evidence="1" id="KW-0472">Membrane</keyword>
<dbReference type="NCBIfam" id="TIGR00254">
    <property type="entry name" value="GGDEF"/>
    <property type="match status" value="1"/>
</dbReference>
<reference evidence="4 5" key="1">
    <citation type="submission" date="2020-08" db="EMBL/GenBank/DDBJ databases">
        <title>Genome sequence of Sphingomonas lutea KCTC 23642T.</title>
        <authorList>
            <person name="Hyun D.-W."/>
            <person name="Bae J.-W."/>
        </authorList>
    </citation>
    <scope>NUCLEOTIDE SEQUENCE [LARGE SCALE GENOMIC DNA]</scope>
    <source>
        <strain evidence="4 5">KCTC 23642</strain>
    </source>
</reference>
<dbReference type="Proteomes" id="UP000515971">
    <property type="component" value="Chromosome"/>
</dbReference>
<feature type="domain" description="GGDEF" evidence="3">
    <location>
        <begin position="118"/>
        <end position="249"/>
    </location>
</feature>
<dbReference type="CDD" id="cd01948">
    <property type="entry name" value="EAL"/>
    <property type="match status" value="1"/>
</dbReference>
<accession>A0A7G9SJK0</accession>
<organism evidence="4 5">
    <name type="scientific">Sphingomonas lutea</name>
    <dbReference type="NCBI Taxonomy" id="1045317"/>
    <lineage>
        <taxon>Bacteria</taxon>
        <taxon>Pseudomonadati</taxon>
        <taxon>Pseudomonadota</taxon>
        <taxon>Alphaproteobacteria</taxon>
        <taxon>Sphingomonadales</taxon>
        <taxon>Sphingomonadaceae</taxon>
        <taxon>Sphingomonas</taxon>
    </lineage>
</organism>
<dbReference type="InterPro" id="IPR043128">
    <property type="entry name" value="Rev_trsase/Diguanyl_cyclase"/>
</dbReference>
<dbReference type="Gene3D" id="3.20.20.450">
    <property type="entry name" value="EAL domain"/>
    <property type="match status" value="1"/>
</dbReference>
<evidence type="ECO:0000259" key="2">
    <source>
        <dbReference type="PROSITE" id="PS50883"/>
    </source>
</evidence>
<dbReference type="PROSITE" id="PS50883">
    <property type="entry name" value="EAL"/>
    <property type="match status" value="1"/>
</dbReference>
<gene>
    <name evidence="4" type="ORF">H9L13_03720</name>
</gene>
<keyword evidence="1" id="KW-0812">Transmembrane</keyword>
<dbReference type="SMART" id="SM00052">
    <property type="entry name" value="EAL"/>
    <property type="match status" value="1"/>
</dbReference>
<dbReference type="AlphaFoldDB" id="A0A7G9SJK0"/>
<dbReference type="Gene3D" id="3.30.70.270">
    <property type="match status" value="1"/>
</dbReference>
<dbReference type="EMBL" id="CP060718">
    <property type="protein sequence ID" value="QNN68025.1"/>
    <property type="molecule type" value="Genomic_DNA"/>
</dbReference>
<feature type="domain" description="EAL" evidence="2">
    <location>
        <begin position="258"/>
        <end position="508"/>
    </location>
</feature>
<dbReference type="InterPro" id="IPR001633">
    <property type="entry name" value="EAL_dom"/>
</dbReference>
<name>A0A7G9SJK0_9SPHN</name>
<dbReference type="InterPro" id="IPR000160">
    <property type="entry name" value="GGDEF_dom"/>
</dbReference>
<evidence type="ECO:0000259" key="3">
    <source>
        <dbReference type="PROSITE" id="PS50887"/>
    </source>
</evidence>
<dbReference type="SUPFAM" id="SSF141868">
    <property type="entry name" value="EAL domain-like"/>
    <property type="match status" value="1"/>
</dbReference>
<evidence type="ECO:0000313" key="5">
    <source>
        <dbReference type="Proteomes" id="UP000515971"/>
    </source>
</evidence>
<keyword evidence="5" id="KW-1185">Reference proteome</keyword>
<feature type="transmembrane region" description="Helical" evidence="1">
    <location>
        <begin position="12"/>
        <end position="37"/>
    </location>
</feature>
<dbReference type="SMART" id="SM00267">
    <property type="entry name" value="GGDEF"/>
    <property type="match status" value="1"/>
</dbReference>
<keyword evidence="1" id="KW-1133">Transmembrane helix</keyword>
<dbReference type="RefSeq" id="WP_187539149.1">
    <property type="nucleotide sequence ID" value="NZ_BAABJT010000001.1"/>
</dbReference>
<dbReference type="InterPro" id="IPR052155">
    <property type="entry name" value="Biofilm_reg_signaling"/>
</dbReference>
<dbReference type="CDD" id="cd01949">
    <property type="entry name" value="GGDEF"/>
    <property type="match status" value="1"/>
</dbReference>
<dbReference type="PROSITE" id="PS50887">
    <property type="entry name" value="GGDEF"/>
    <property type="match status" value="1"/>
</dbReference>
<feature type="transmembrane region" description="Helical" evidence="1">
    <location>
        <begin position="49"/>
        <end position="68"/>
    </location>
</feature>
<dbReference type="InterPro" id="IPR035919">
    <property type="entry name" value="EAL_sf"/>
</dbReference>
<dbReference type="PANTHER" id="PTHR44757">
    <property type="entry name" value="DIGUANYLATE CYCLASE DGCP"/>
    <property type="match status" value="1"/>
</dbReference>
<dbReference type="InterPro" id="IPR029787">
    <property type="entry name" value="Nucleotide_cyclase"/>
</dbReference>
<protein>
    <submittedName>
        <fullName evidence="4">EAL domain-containing protein</fullName>
    </submittedName>
</protein>
<dbReference type="Pfam" id="PF00563">
    <property type="entry name" value="EAL"/>
    <property type="match status" value="1"/>
</dbReference>
<sequence length="525" mass="56984">MSRVTSKAVRIASSHLITSCATGAAILLFVVLGAQVLSPASIAARLPDAANTLQIAFLLNIAIILFGWRRSKDLRLALGAYEEADRLAQRNANTDPATGLSNRRELMRALTEAIEARKGGVLLLLDLDHFKRVNDLHGHLAGDQLLRSVADSITAATPDASCWARIGGDEFAILHRELTTAGAEEVATGILARLDQPIAVEGGQARVSGSIGLAWIERGSREEDVLRRSDVALYASKRGGRNTFAWFDRALELELAERLKLEEDIRRGVQNGEFVPFFQPLIDLATRELVGFEALARWRSPTRGFSEAENFIEAADATGLIGPLTMSVIEQAMADARNWPPHLKLAVNFSPVQFRERTLAEQITKIMTKTGFPAHRLEIEITEASLLEDRDQAITIMQSLKNLGVSISLDDFGTGYAALAQVDSLPVDRIKIDKSFISTIVKSEQTAAIVNTIASLGHSLNVPITAEGVESEAIRGELSKYGCSEAQGWLFGRAVSAETVRSFLGLDQGSAPPAQDSAARRRRAS</sequence>
<dbReference type="Pfam" id="PF00990">
    <property type="entry name" value="GGDEF"/>
    <property type="match status" value="1"/>
</dbReference>
<evidence type="ECO:0000313" key="4">
    <source>
        <dbReference type="EMBL" id="QNN68025.1"/>
    </source>
</evidence>
<dbReference type="PANTHER" id="PTHR44757:SF2">
    <property type="entry name" value="BIOFILM ARCHITECTURE MAINTENANCE PROTEIN MBAA"/>
    <property type="match status" value="1"/>
</dbReference>
<dbReference type="SUPFAM" id="SSF55073">
    <property type="entry name" value="Nucleotide cyclase"/>
    <property type="match status" value="1"/>
</dbReference>
<dbReference type="KEGG" id="slut:H9L13_03720"/>